<sequence length="210" mass="23431">MLEVKNITKSFYQKKVLDNFSFKVNKGEIVCLVGPSGGGKTTLLRCISGLEEMDAGEIWLENELIDPINQHSGSQIGVVFQDFNLFPHLSVMENLTLAPMLVTKENKGEAQEKAEEILEKLDLIERKNHYPYQLSGGQKQRVAIARALLMRPKVLCYDEPTSALDPSLRDSVAQNILSLKEEGIIQIVVTHDHDFAKKIANQLIEVASIG</sequence>
<keyword evidence="6" id="KW-1185">Reference proteome</keyword>
<protein>
    <submittedName>
        <fullName evidence="5">Polar amino acid ABC transporter ATP-binding protein</fullName>
    </submittedName>
</protein>
<dbReference type="InterPro" id="IPR003593">
    <property type="entry name" value="AAA+_ATPase"/>
</dbReference>
<dbReference type="SMART" id="SM00382">
    <property type="entry name" value="AAA"/>
    <property type="match status" value="1"/>
</dbReference>
<proteinExistence type="predicted"/>
<dbReference type="PROSITE" id="PS50893">
    <property type="entry name" value="ABC_TRANSPORTER_2"/>
    <property type="match status" value="1"/>
</dbReference>
<comment type="caution">
    <text evidence="5">The sequence shown here is derived from an EMBL/GenBank/DDBJ whole genome shotgun (WGS) entry which is preliminary data.</text>
</comment>
<dbReference type="Pfam" id="PF00005">
    <property type="entry name" value="ABC_tran"/>
    <property type="match status" value="1"/>
</dbReference>
<reference evidence="5 6" key="1">
    <citation type="submission" date="2017-05" db="EMBL/GenBank/DDBJ databases">
        <title>Vagococcus spp. assemblies.</title>
        <authorList>
            <person name="Gulvik C.A."/>
        </authorList>
    </citation>
    <scope>NUCLEOTIDE SEQUENCE [LARGE SCALE GENOMIC DNA]</scope>
    <source>
        <strain evidence="5 6">CCUG 51432</strain>
    </source>
</reference>
<dbReference type="Gene3D" id="3.40.50.300">
    <property type="entry name" value="P-loop containing nucleotide triphosphate hydrolases"/>
    <property type="match status" value="1"/>
</dbReference>
<dbReference type="AlphaFoldDB" id="A0A430AXA8"/>
<evidence type="ECO:0000313" key="5">
    <source>
        <dbReference type="EMBL" id="RSU12702.1"/>
    </source>
</evidence>
<keyword evidence="3 5" id="KW-0067">ATP-binding</keyword>
<keyword evidence="2" id="KW-0547">Nucleotide-binding</keyword>
<dbReference type="GO" id="GO:0005524">
    <property type="term" value="F:ATP binding"/>
    <property type="evidence" value="ECO:0007669"/>
    <property type="project" value="UniProtKB-KW"/>
</dbReference>
<dbReference type="PROSITE" id="PS00211">
    <property type="entry name" value="ABC_TRANSPORTER_1"/>
    <property type="match status" value="1"/>
</dbReference>
<evidence type="ECO:0000313" key="6">
    <source>
        <dbReference type="Proteomes" id="UP000287605"/>
    </source>
</evidence>
<dbReference type="PANTHER" id="PTHR42781">
    <property type="entry name" value="SPERMIDINE/PUTRESCINE IMPORT ATP-BINDING PROTEIN POTA"/>
    <property type="match status" value="1"/>
</dbReference>
<feature type="domain" description="ABC transporter" evidence="4">
    <location>
        <begin position="2"/>
        <end position="209"/>
    </location>
</feature>
<dbReference type="PANTHER" id="PTHR42781:SF9">
    <property type="entry name" value="AMINO ACID ABC TRANSPORTER, ATP-BINDING PROTEIN-RELATED"/>
    <property type="match status" value="1"/>
</dbReference>
<keyword evidence="1" id="KW-0813">Transport</keyword>
<dbReference type="InterPro" id="IPR050093">
    <property type="entry name" value="ABC_SmlMolc_Importer"/>
</dbReference>
<evidence type="ECO:0000256" key="2">
    <source>
        <dbReference type="ARBA" id="ARBA00022741"/>
    </source>
</evidence>
<dbReference type="OrthoDB" id="9804199at2"/>
<name>A0A430AXA8_9ENTE</name>
<evidence type="ECO:0000256" key="1">
    <source>
        <dbReference type="ARBA" id="ARBA00022448"/>
    </source>
</evidence>
<organism evidence="5 6">
    <name type="scientific">Vagococcus elongatus</name>
    <dbReference type="NCBI Taxonomy" id="180344"/>
    <lineage>
        <taxon>Bacteria</taxon>
        <taxon>Bacillati</taxon>
        <taxon>Bacillota</taxon>
        <taxon>Bacilli</taxon>
        <taxon>Lactobacillales</taxon>
        <taxon>Enterococcaceae</taxon>
        <taxon>Vagococcus</taxon>
    </lineage>
</organism>
<dbReference type="EMBL" id="NGKA01000007">
    <property type="protein sequence ID" value="RSU12702.1"/>
    <property type="molecule type" value="Genomic_DNA"/>
</dbReference>
<dbReference type="InterPro" id="IPR017871">
    <property type="entry name" value="ABC_transporter-like_CS"/>
</dbReference>
<dbReference type="SUPFAM" id="SSF52540">
    <property type="entry name" value="P-loop containing nucleoside triphosphate hydrolases"/>
    <property type="match status" value="1"/>
</dbReference>
<dbReference type="RefSeq" id="WP_126808505.1">
    <property type="nucleotide sequence ID" value="NZ_NGKA01000007.1"/>
</dbReference>
<dbReference type="InterPro" id="IPR027417">
    <property type="entry name" value="P-loop_NTPase"/>
</dbReference>
<dbReference type="Proteomes" id="UP000287605">
    <property type="component" value="Unassembled WGS sequence"/>
</dbReference>
<gene>
    <name evidence="5" type="ORF">CBF29_06130</name>
</gene>
<evidence type="ECO:0000256" key="3">
    <source>
        <dbReference type="ARBA" id="ARBA00022840"/>
    </source>
</evidence>
<accession>A0A430AXA8</accession>
<evidence type="ECO:0000259" key="4">
    <source>
        <dbReference type="PROSITE" id="PS50893"/>
    </source>
</evidence>
<dbReference type="GO" id="GO:0016887">
    <property type="term" value="F:ATP hydrolysis activity"/>
    <property type="evidence" value="ECO:0007669"/>
    <property type="project" value="InterPro"/>
</dbReference>
<dbReference type="InterPro" id="IPR003439">
    <property type="entry name" value="ABC_transporter-like_ATP-bd"/>
</dbReference>